<evidence type="ECO:0000313" key="5">
    <source>
        <dbReference type="Proteomes" id="UP000245771"/>
    </source>
</evidence>
<dbReference type="Gene3D" id="3.90.400.10">
    <property type="entry name" value="Oligo-1,6-glucosidase, Domain 2"/>
    <property type="match status" value="1"/>
</dbReference>
<dbReference type="GeneID" id="37024616"/>
<dbReference type="GO" id="GO:0004575">
    <property type="term" value="F:sucrose alpha-glucosidase activity"/>
    <property type="evidence" value="ECO:0007669"/>
    <property type="project" value="TreeGrafter"/>
</dbReference>
<dbReference type="FunFam" id="3.20.20.80:FF:000087">
    <property type="entry name" value="Oligo-1,6-glucosidase IMA1"/>
    <property type="match status" value="1"/>
</dbReference>
<dbReference type="FunCoup" id="A0A316V4V4">
    <property type="interactions" value="26"/>
</dbReference>
<proteinExistence type="inferred from homology"/>
<dbReference type="AlphaFoldDB" id="A0A316V4V4"/>
<dbReference type="SUPFAM" id="SSF51445">
    <property type="entry name" value="(Trans)glycosidases"/>
    <property type="match status" value="1"/>
</dbReference>
<dbReference type="GO" id="GO:0004556">
    <property type="term" value="F:alpha-amylase activity"/>
    <property type="evidence" value="ECO:0007669"/>
    <property type="project" value="TreeGrafter"/>
</dbReference>
<accession>A0A316V4V4</accession>
<gene>
    <name evidence="4" type="ORF">FA14DRAFT_75672</name>
</gene>
<keyword evidence="5" id="KW-1185">Reference proteome</keyword>
<dbReference type="FunFam" id="3.90.400.10:FF:000004">
    <property type="entry name" value="Oligo-1,6-glucosidase"/>
    <property type="match status" value="1"/>
</dbReference>
<dbReference type="OrthoDB" id="1740265at2759"/>
<protein>
    <submittedName>
        <fullName evidence="4">Putative maltase</fullName>
    </submittedName>
</protein>
<dbReference type="RefSeq" id="XP_025352889.1">
    <property type="nucleotide sequence ID" value="XM_025502835.1"/>
</dbReference>
<dbReference type="GO" id="GO:0004574">
    <property type="term" value="F:oligo-1,6-glucosidase activity"/>
    <property type="evidence" value="ECO:0007669"/>
    <property type="project" value="TreeGrafter"/>
</dbReference>
<evidence type="ECO:0000256" key="2">
    <source>
        <dbReference type="ARBA" id="ARBA00026248"/>
    </source>
</evidence>
<dbReference type="Pfam" id="PF00128">
    <property type="entry name" value="Alpha-amylase"/>
    <property type="match status" value="1"/>
</dbReference>
<dbReference type="InterPro" id="IPR017853">
    <property type="entry name" value="GH"/>
</dbReference>
<comment type="similarity">
    <text evidence="1">Belongs to the glycosyl hydrolase 13 family.</text>
</comment>
<dbReference type="GO" id="GO:0033934">
    <property type="term" value="F:glucan 1,4-alpha-maltotriohydrolase activity"/>
    <property type="evidence" value="ECO:0007669"/>
    <property type="project" value="TreeGrafter"/>
</dbReference>
<dbReference type="GO" id="GO:0005987">
    <property type="term" value="P:sucrose catabolic process"/>
    <property type="evidence" value="ECO:0007669"/>
    <property type="project" value="TreeGrafter"/>
</dbReference>
<dbReference type="Gene3D" id="3.20.20.80">
    <property type="entry name" value="Glycosidases"/>
    <property type="match status" value="1"/>
</dbReference>
<feature type="domain" description="Glycosyl hydrolase family 13 catalytic" evidence="3">
    <location>
        <begin position="20"/>
        <end position="440"/>
    </location>
</feature>
<dbReference type="STRING" id="1280837.A0A316V4V4"/>
<dbReference type="EMBL" id="KZ819605">
    <property type="protein sequence ID" value="PWN32587.1"/>
    <property type="molecule type" value="Genomic_DNA"/>
</dbReference>
<dbReference type="CDD" id="cd11333">
    <property type="entry name" value="AmyAc_SI_OligoGlu_DGase"/>
    <property type="match status" value="1"/>
</dbReference>
<reference evidence="4 5" key="1">
    <citation type="journal article" date="2018" name="Mol. Biol. Evol.">
        <title>Broad Genomic Sampling Reveals a Smut Pathogenic Ancestry of the Fungal Clade Ustilaginomycotina.</title>
        <authorList>
            <person name="Kijpornyongpan T."/>
            <person name="Mondo S.J."/>
            <person name="Barry K."/>
            <person name="Sandor L."/>
            <person name="Lee J."/>
            <person name="Lipzen A."/>
            <person name="Pangilinan J."/>
            <person name="LaButti K."/>
            <person name="Hainaut M."/>
            <person name="Henrissat B."/>
            <person name="Grigoriev I.V."/>
            <person name="Spatafora J.W."/>
            <person name="Aime M.C."/>
        </authorList>
    </citation>
    <scope>NUCLEOTIDE SEQUENCE [LARGE SCALE GENOMIC DNA]</scope>
    <source>
        <strain evidence="4 5">MCA 3882</strain>
    </source>
</reference>
<dbReference type="GO" id="GO:0000025">
    <property type="term" value="P:maltose catabolic process"/>
    <property type="evidence" value="ECO:0007669"/>
    <property type="project" value="TreeGrafter"/>
</dbReference>
<evidence type="ECO:0000259" key="3">
    <source>
        <dbReference type="SMART" id="SM00642"/>
    </source>
</evidence>
<organism evidence="4 5">
    <name type="scientific">Meira miltonrushii</name>
    <dbReference type="NCBI Taxonomy" id="1280837"/>
    <lineage>
        <taxon>Eukaryota</taxon>
        <taxon>Fungi</taxon>
        <taxon>Dikarya</taxon>
        <taxon>Basidiomycota</taxon>
        <taxon>Ustilaginomycotina</taxon>
        <taxon>Exobasidiomycetes</taxon>
        <taxon>Exobasidiales</taxon>
        <taxon>Brachybasidiaceae</taxon>
        <taxon>Meira</taxon>
    </lineage>
</organism>
<sequence>MTIDTKQKRTAWWKEAIVYQIWPKSFFSGNGSPTGDIKGIISKLDYIKQLGANTIWLSPHYSSPMIDEGYDISDYENVNPMFGTVADAEQLIKECHDRGMRIIFDLVINHTSDQHKWFQESRSSKTNPKRDWFIWRPARYVDGKRMPPTNWLSCFNQSAWEWDEKTEEYYLHLFAIEQPDINWRNDECKKALLESSMEFWLSRGLDGFRVDTVNLYSKPEQFEDAPVTVPDTYLQPAFDQFCNGPEMHNYLREMGDILEKYDAMTVGELGNTPDVKEVLKYVGFSRNELSMVFQFETMNLGRSQVDWYIQEPWSVADLAKTTEMMQTALTDSGRDGWQTSFLENHDQGRSVSRFGNDSPEHRTTSAKMLSLLVSMASGTMYVYQGQELAMTNVPASWDMKEYLDIGSINYLKQVKDANKGEADMERAKAALRVLARDHARTPVQWTDGPNAGFTAENVKPWMRINDNFKEINAAQQLQDKDSVYHFWQKAIALRVQHPDLFVHGKFSLLLDYKGADKDSKVLAFAKDVRTETEVTPKRSVVLLNLSDAEQPIEVTGLESGKVALSTHHQSTDPVAPLSPYEGRVLFL</sequence>
<dbReference type="InParanoid" id="A0A316V4V4"/>
<dbReference type="PANTHER" id="PTHR10357:SF179">
    <property type="entry name" value="NEUTRAL AND BASIC AMINO ACID TRANSPORT PROTEIN RBAT"/>
    <property type="match status" value="1"/>
</dbReference>
<dbReference type="InterPro" id="IPR006047">
    <property type="entry name" value="GH13_cat_dom"/>
</dbReference>
<dbReference type="SMART" id="SM00642">
    <property type="entry name" value="Aamy"/>
    <property type="match status" value="1"/>
</dbReference>
<dbReference type="PANTHER" id="PTHR10357">
    <property type="entry name" value="ALPHA-AMYLASE FAMILY MEMBER"/>
    <property type="match status" value="1"/>
</dbReference>
<evidence type="ECO:0000256" key="1">
    <source>
        <dbReference type="ARBA" id="ARBA00008061"/>
    </source>
</evidence>
<keyword evidence="2" id="KW-0462">Maltose metabolism</keyword>
<dbReference type="Proteomes" id="UP000245771">
    <property type="component" value="Unassembled WGS sequence"/>
</dbReference>
<dbReference type="InterPro" id="IPR045857">
    <property type="entry name" value="O16G_dom_2"/>
</dbReference>
<name>A0A316V4V4_9BASI</name>
<evidence type="ECO:0000313" key="4">
    <source>
        <dbReference type="EMBL" id="PWN32587.1"/>
    </source>
</evidence>